<dbReference type="Proteomes" id="UP000295680">
    <property type="component" value="Unassembled WGS sequence"/>
</dbReference>
<dbReference type="GO" id="GO:0005829">
    <property type="term" value="C:cytosol"/>
    <property type="evidence" value="ECO:0007669"/>
    <property type="project" value="TreeGrafter"/>
</dbReference>
<dbReference type="InterPro" id="IPR023198">
    <property type="entry name" value="PGP-like_dom2"/>
</dbReference>
<dbReference type="PANTHER" id="PTHR43434:SF19">
    <property type="entry name" value="PHOSPHONOACETALDEHYDE HYDROLASE"/>
    <property type="match status" value="1"/>
</dbReference>
<dbReference type="GO" id="GO:0006281">
    <property type="term" value="P:DNA repair"/>
    <property type="evidence" value="ECO:0007669"/>
    <property type="project" value="TreeGrafter"/>
</dbReference>
<dbReference type="InterPro" id="IPR036412">
    <property type="entry name" value="HAD-like_sf"/>
</dbReference>
<dbReference type="Pfam" id="PF12710">
    <property type="entry name" value="HAD"/>
    <property type="match status" value="1"/>
</dbReference>
<sequence length="257" mass="27405">MSSVTRHAEEVARSCHYERMGNRTLILWDIDLTLVDLAGIGREWYTTALANAMGLSLSHLPAFPGRTERAITSELLTAHGAAATEEEIQLIFTELIAIAQAERDLLGGRGRVLPGVAEVVAALGERDDVVQSLVTGNLAEVADVKLAPFGLLDHIDLEIGGYGSLSTDRHDLVSAAMRLAAAKHGHTFDPSSVVVIGDTPHDVSAALHHGAVAIGVATGRHSFTHLKEAGAHAVFRDLSDTEQVLSTVLNRRPQDGH</sequence>
<name>A0A4R2JE77_9PSEU</name>
<comment type="caution">
    <text evidence="1">The sequence shown here is derived from an EMBL/GenBank/DDBJ whole genome shotgun (WGS) entry which is preliminary data.</text>
</comment>
<dbReference type="InterPro" id="IPR023214">
    <property type="entry name" value="HAD_sf"/>
</dbReference>
<evidence type="ECO:0000313" key="1">
    <source>
        <dbReference type="EMBL" id="TCO56827.1"/>
    </source>
</evidence>
<protein>
    <submittedName>
        <fullName evidence="1">Phosphoglycolate phosphatase-like HAD superfamily hydrolase</fullName>
    </submittedName>
</protein>
<dbReference type="PANTHER" id="PTHR43434">
    <property type="entry name" value="PHOSPHOGLYCOLATE PHOSPHATASE"/>
    <property type="match status" value="1"/>
</dbReference>
<dbReference type="GO" id="GO:0008967">
    <property type="term" value="F:phosphoglycolate phosphatase activity"/>
    <property type="evidence" value="ECO:0007669"/>
    <property type="project" value="TreeGrafter"/>
</dbReference>
<dbReference type="SFLD" id="SFLDG01129">
    <property type="entry name" value="C1.5:_HAD__Beta-PGM__Phosphata"/>
    <property type="match status" value="1"/>
</dbReference>
<keyword evidence="2" id="KW-1185">Reference proteome</keyword>
<dbReference type="AlphaFoldDB" id="A0A4R2JE77"/>
<dbReference type="Gene3D" id="3.40.50.1000">
    <property type="entry name" value="HAD superfamily/HAD-like"/>
    <property type="match status" value="1"/>
</dbReference>
<dbReference type="InterPro" id="IPR050155">
    <property type="entry name" value="HAD-like_hydrolase_sf"/>
</dbReference>
<dbReference type="Gene3D" id="1.10.150.240">
    <property type="entry name" value="Putative phosphatase, domain 2"/>
    <property type="match status" value="1"/>
</dbReference>
<accession>A0A4R2JE77</accession>
<reference evidence="1 2" key="1">
    <citation type="submission" date="2019-03" db="EMBL/GenBank/DDBJ databases">
        <title>Genomic Encyclopedia of Type Strains, Phase IV (KMG-IV): sequencing the most valuable type-strain genomes for metagenomic binning, comparative biology and taxonomic classification.</title>
        <authorList>
            <person name="Goeker M."/>
        </authorList>
    </citation>
    <scope>NUCLEOTIDE SEQUENCE [LARGE SCALE GENOMIC DNA]</scope>
    <source>
        <strain evidence="1 2">DSM 45934</strain>
    </source>
</reference>
<dbReference type="SUPFAM" id="SSF56784">
    <property type="entry name" value="HAD-like"/>
    <property type="match status" value="1"/>
</dbReference>
<keyword evidence="1" id="KW-0378">Hydrolase</keyword>
<evidence type="ECO:0000313" key="2">
    <source>
        <dbReference type="Proteomes" id="UP000295680"/>
    </source>
</evidence>
<dbReference type="SFLD" id="SFLDS00003">
    <property type="entry name" value="Haloacid_Dehalogenase"/>
    <property type="match status" value="1"/>
</dbReference>
<dbReference type="EMBL" id="SLWS01000006">
    <property type="protein sequence ID" value="TCO56827.1"/>
    <property type="molecule type" value="Genomic_DNA"/>
</dbReference>
<proteinExistence type="predicted"/>
<gene>
    <name evidence="1" type="ORF">EV192_106302</name>
</gene>
<organism evidence="1 2">
    <name type="scientific">Actinocrispum wychmicini</name>
    <dbReference type="NCBI Taxonomy" id="1213861"/>
    <lineage>
        <taxon>Bacteria</taxon>
        <taxon>Bacillati</taxon>
        <taxon>Actinomycetota</taxon>
        <taxon>Actinomycetes</taxon>
        <taxon>Pseudonocardiales</taxon>
        <taxon>Pseudonocardiaceae</taxon>
        <taxon>Actinocrispum</taxon>
    </lineage>
</organism>